<feature type="chain" id="PRO_5040951735" evidence="1">
    <location>
        <begin position="26"/>
        <end position="75"/>
    </location>
</feature>
<reference evidence="2 3" key="1">
    <citation type="submission" date="2018-08" db="EMBL/GenBank/DDBJ databases">
        <authorList>
            <person name="Muller C M."/>
        </authorList>
    </citation>
    <scope>NUCLEOTIDE SEQUENCE [LARGE SCALE GENOMIC DNA]</scope>
</reference>
<evidence type="ECO:0000313" key="2">
    <source>
        <dbReference type="EMBL" id="VDB93746.1"/>
    </source>
</evidence>
<protein>
    <submittedName>
        <fullName evidence="2">BgtTE-56112</fullName>
    </submittedName>
</protein>
<keyword evidence="1" id="KW-0732">Signal</keyword>
<sequence>MSSGRIESLFSSSLLILNLHGYVVTVSKPISACSQRRLAQTVLGPDHISQEYSRRILDVFTWHNFLVEHSRLEQR</sequence>
<evidence type="ECO:0000256" key="1">
    <source>
        <dbReference type="SAM" id="SignalP"/>
    </source>
</evidence>
<evidence type="ECO:0000313" key="3">
    <source>
        <dbReference type="Proteomes" id="UP000324639"/>
    </source>
</evidence>
<dbReference type="Proteomes" id="UP000324639">
    <property type="component" value="Chromosome Bgt_-09"/>
</dbReference>
<dbReference type="AlphaFoldDB" id="A0A9X9MN13"/>
<organism evidence="2 3">
    <name type="scientific">Blumeria graminis f. sp. tritici</name>
    <dbReference type="NCBI Taxonomy" id="62690"/>
    <lineage>
        <taxon>Eukaryota</taxon>
        <taxon>Fungi</taxon>
        <taxon>Dikarya</taxon>
        <taxon>Ascomycota</taxon>
        <taxon>Pezizomycotina</taxon>
        <taxon>Leotiomycetes</taxon>
        <taxon>Erysiphales</taxon>
        <taxon>Erysiphaceae</taxon>
        <taxon>Blumeria</taxon>
    </lineage>
</organism>
<accession>A0A9X9MN13</accession>
<feature type="signal peptide" evidence="1">
    <location>
        <begin position="1"/>
        <end position="25"/>
    </location>
</feature>
<keyword evidence="3" id="KW-1185">Reference proteome</keyword>
<gene>
    <name evidence="2" type="ORF">BGT96224V316_LOCUS7654</name>
</gene>
<proteinExistence type="predicted"/>
<dbReference type="EMBL" id="LR026992">
    <property type="protein sequence ID" value="VDB93746.1"/>
    <property type="molecule type" value="Genomic_DNA"/>
</dbReference>
<name>A0A9X9MN13_BLUGR</name>